<name>A0A4S8NN16_9ACTN</name>
<proteinExistence type="predicted"/>
<dbReference type="Proteomes" id="UP000307087">
    <property type="component" value="Unassembled WGS sequence"/>
</dbReference>
<dbReference type="OrthoDB" id="9784272at2"/>
<dbReference type="GO" id="GO:0006352">
    <property type="term" value="P:DNA-templated transcription initiation"/>
    <property type="evidence" value="ECO:0007669"/>
    <property type="project" value="InterPro"/>
</dbReference>
<dbReference type="AlphaFoldDB" id="A0A4S8NN16"/>
<sequence>MDRSSDTAHQLVSDIARRLLVRVAEGDADALGSLYDLTSRAVHRLALLLTRDAEAAACLTIRSYERAWAEAATYDARQASPLVWLLAFVRAESEDLAPAA</sequence>
<dbReference type="InterPro" id="IPR013325">
    <property type="entry name" value="RNA_pol_sigma_r2"/>
</dbReference>
<gene>
    <name evidence="1" type="ORF">E9934_01520</name>
</gene>
<dbReference type="RefSeq" id="WP_136561058.1">
    <property type="nucleotide sequence ID" value="NZ_BAABLS010000002.1"/>
</dbReference>
<evidence type="ECO:0000313" key="2">
    <source>
        <dbReference type="Proteomes" id="UP000307087"/>
    </source>
</evidence>
<keyword evidence="2" id="KW-1185">Reference proteome</keyword>
<dbReference type="GO" id="GO:0003700">
    <property type="term" value="F:DNA-binding transcription factor activity"/>
    <property type="evidence" value="ECO:0007669"/>
    <property type="project" value="InterPro"/>
</dbReference>
<dbReference type="Gene3D" id="1.10.1740.10">
    <property type="match status" value="1"/>
</dbReference>
<evidence type="ECO:0008006" key="3">
    <source>
        <dbReference type="Google" id="ProtNLM"/>
    </source>
</evidence>
<organism evidence="1 2">
    <name type="scientific">Nocardioides caeni</name>
    <dbReference type="NCBI Taxonomy" id="574700"/>
    <lineage>
        <taxon>Bacteria</taxon>
        <taxon>Bacillati</taxon>
        <taxon>Actinomycetota</taxon>
        <taxon>Actinomycetes</taxon>
        <taxon>Propionibacteriales</taxon>
        <taxon>Nocardioidaceae</taxon>
        <taxon>Nocardioides</taxon>
    </lineage>
</organism>
<protein>
    <recommendedName>
        <fullName evidence="3">RNA polymerase subunit sigma</fullName>
    </recommendedName>
</protein>
<comment type="caution">
    <text evidence="1">The sequence shown here is derived from an EMBL/GenBank/DDBJ whole genome shotgun (WGS) entry which is preliminary data.</text>
</comment>
<accession>A0A4S8NN16</accession>
<dbReference type="EMBL" id="STGW01000001">
    <property type="protein sequence ID" value="THV18343.1"/>
    <property type="molecule type" value="Genomic_DNA"/>
</dbReference>
<reference evidence="1 2" key="1">
    <citation type="journal article" date="2009" name="Int. J. Syst. Evol. Microbiol.">
        <title>Nocardioides caeni sp. nov., isolated from wastewater.</title>
        <authorList>
            <person name="Yoon J.H."/>
            <person name="Kang S.J."/>
            <person name="Park S."/>
            <person name="Kim W."/>
            <person name="Oh T.K."/>
        </authorList>
    </citation>
    <scope>NUCLEOTIDE SEQUENCE [LARGE SCALE GENOMIC DNA]</scope>
    <source>
        <strain evidence="1 2">DSM 23134</strain>
    </source>
</reference>
<dbReference type="SUPFAM" id="SSF88946">
    <property type="entry name" value="Sigma2 domain of RNA polymerase sigma factors"/>
    <property type="match status" value="1"/>
</dbReference>
<evidence type="ECO:0000313" key="1">
    <source>
        <dbReference type="EMBL" id="THV18343.1"/>
    </source>
</evidence>